<gene>
    <name evidence="2" type="ORF">DD728_11455</name>
</gene>
<dbReference type="InterPro" id="IPR025058">
    <property type="entry name" value="DUF3995"/>
</dbReference>
<keyword evidence="1" id="KW-0472">Membrane</keyword>
<comment type="caution">
    <text evidence="2">The sequence shown here is derived from an EMBL/GenBank/DDBJ whole genome shotgun (WGS) entry which is preliminary data.</text>
</comment>
<name>A0A356W8Y7_9PROT</name>
<keyword evidence="1" id="KW-0812">Transmembrane</keyword>
<keyword evidence="1" id="KW-1133">Transmembrane helix</keyword>
<protein>
    <submittedName>
        <fullName evidence="2">DUF3995 domain-containing protein</fullName>
    </submittedName>
</protein>
<proteinExistence type="predicted"/>
<dbReference type="EMBL" id="DOGS01000228">
    <property type="protein sequence ID" value="HBQ49475.1"/>
    <property type="molecule type" value="Genomic_DNA"/>
</dbReference>
<evidence type="ECO:0000256" key="1">
    <source>
        <dbReference type="SAM" id="Phobius"/>
    </source>
</evidence>
<feature type="transmembrane region" description="Helical" evidence="1">
    <location>
        <begin position="113"/>
        <end position="136"/>
    </location>
</feature>
<reference evidence="2 3" key="1">
    <citation type="journal article" date="2018" name="Nat. Biotechnol.">
        <title>A standardized bacterial taxonomy based on genome phylogeny substantially revises the tree of life.</title>
        <authorList>
            <person name="Parks D.H."/>
            <person name="Chuvochina M."/>
            <person name="Waite D.W."/>
            <person name="Rinke C."/>
            <person name="Skarshewski A."/>
            <person name="Chaumeil P.A."/>
            <person name="Hugenholtz P."/>
        </authorList>
    </citation>
    <scope>NUCLEOTIDE SEQUENCE [LARGE SCALE GENOMIC DNA]</scope>
    <source>
        <strain evidence="2">UBA10378</strain>
    </source>
</reference>
<feature type="transmembrane region" description="Helical" evidence="1">
    <location>
        <begin position="156"/>
        <end position="176"/>
    </location>
</feature>
<dbReference type="Pfam" id="PF13160">
    <property type="entry name" value="DUF3995"/>
    <property type="match status" value="1"/>
</dbReference>
<feature type="transmembrane region" description="Helical" evidence="1">
    <location>
        <begin position="23"/>
        <end position="48"/>
    </location>
</feature>
<organism evidence="2 3">
    <name type="scientific">Hyphomonas atlantica</name>
    <dbReference type="NCBI Taxonomy" id="1280948"/>
    <lineage>
        <taxon>Bacteria</taxon>
        <taxon>Pseudomonadati</taxon>
        <taxon>Pseudomonadota</taxon>
        <taxon>Alphaproteobacteria</taxon>
        <taxon>Hyphomonadales</taxon>
        <taxon>Hyphomonadaceae</taxon>
        <taxon>Hyphomonas</taxon>
    </lineage>
</organism>
<dbReference type="AlphaFoldDB" id="A0A356W8Y7"/>
<feature type="transmembrane region" description="Helical" evidence="1">
    <location>
        <begin position="77"/>
        <end position="101"/>
    </location>
</feature>
<evidence type="ECO:0000313" key="3">
    <source>
        <dbReference type="Proteomes" id="UP000263957"/>
    </source>
</evidence>
<accession>A0A356W8Y7</accession>
<sequence length="181" mass="18903">MMEGTASGRRILEVSPSLGSVDMFAPITSLILVSILVALGVLHLLWALGSSFPCANEQALARAVVGRRGITKMPSSLSCAGVAFCLFAAAVLAGLLGGHVFATELLFLHKAALALAGLAAALVFLGRGIIGVLPAFERSAPELPFLSLNRRVYSPLSFLIGLGFLLLVISLPNWSWRFGGG</sequence>
<dbReference type="Proteomes" id="UP000263957">
    <property type="component" value="Unassembled WGS sequence"/>
</dbReference>
<evidence type="ECO:0000313" key="2">
    <source>
        <dbReference type="EMBL" id="HBQ49475.1"/>
    </source>
</evidence>